<accession>I0FDW7</accession>
<evidence type="ECO:0000313" key="2">
    <source>
        <dbReference type="Proteomes" id="UP000005212"/>
    </source>
</evidence>
<dbReference type="Pfam" id="PF05619">
    <property type="entry name" value="DUF787"/>
    <property type="match status" value="1"/>
</dbReference>
<keyword evidence="1" id="KW-0614">Plasmid</keyword>
<geneLocation type="plasmid" evidence="2">
    <name>unnamed2</name>
</geneLocation>
<dbReference type="KEGG" id="bcw:Q7M_1530"/>
<reference evidence="2" key="2">
    <citation type="submission" date="2012-03" db="EMBL/GenBank/DDBJ databases">
        <title>Complete genome sequence of Borrelia crocidurae.</title>
        <authorList>
            <person name="Elbir H."/>
            <person name="Gimenez G."/>
            <person name="Robert C."/>
            <person name="Raoult D."/>
            <person name="Drancourt M."/>
        </authorList>
    </citation>
    <scope>NUCLEOTIDE SEQUENCE [LARGE SCALE GENOMIC DNA]</scope>
    <source>
        <strain evidence="2">Achema</strain>
        <plasmid evidence="2">unnamed2</plasmid>
    </source>
</reference>
<dbReference type="HOGENOM" id="CLU_2325519_0_0_12"/>
<dbReference type="PATRIC" id="fig|1155096.3.peg.914"/>
<reference evidence="1 2" key="1">
    <citation type="journal article" date="2012" name="J. Bacteriol.">
        <title>Complete Genome Sequence of Borrelia crocidurae.</title>
        <authorList>
            <person name="Elbir H."/>
            <person name="Gimenez G."/>
            <person name="Robert C."/>
            <person name="Bergstrom S."/>
            <person name="Cutler S."/>
            <person name="Raoult D."/>
            <person name="Drancourt M."/>
        </authorList>
    </citation>
    <scope>NUCLEOTIDE SEQUENCE [LARGE SCALE GENOMIC DNA]</scope>
    <source>
        <strain evidence="1 2">Achema</strain>
        <plasmid evidence="2">unnamed2</plasmid>
    </source>
</reference>
<evidence type="ECO:0000313" key="1">
    <source>
        <dbReference type="EMBL" id="AFI31673.1"/>
    </source>
</evidence>
<name>I0FDW7_BORCA</name>
<sequence>ELIRIWNLNNRQNSKLSALQLSGQRDNAYTSAIECMLERFIERRLIVAYSKLKLTLSPNPKLKLILSVSITYNFSMNGVLLNITTEDIEDFTNRSELHG</sequence>
<gene>
    <name evidence="1" type="ordered locus">Q7M_1530</name>
</gene>
<dbReference type="EMBL" id="CP003428">
    <property type="protein sequence ID" value="AFI31673.1"/>
    <property type="molecule type" value="Genomic_DNA"/>
</dbReference>
<feature type="non-terminal residue" evidence="1">
    <location>
        <position position="1"/>
    </location>
</feature>
<protein>
    <submittedName>
        <fullName evidence="1">Uncharacterized protein</fullName>
    </submittedName>
</protein>
<dbReference type="AlphaFoldDB" id="I0FDW7"/>
<dbReference type="InterPro" id="IPR008505">
    <property type="entry name" value="DUF787"/>
</dbReference>
<dbReference type="RefSeq" id="WP_014683068.1">
    <property type="nucleotide sequence ID" value="NC_017774.1"/>
</dbReference>
<organism evidence="1 2">
    <name type="scientific">Borrelia crocidurae (strain Achema)</name>
    <dbReference type="NCBI Taxonomy" id="1155096"/>
    <lineage>
        <taxon>Bacteria</taxon>
        <taxon>Pseudomonadati</taxon>
        <taxon>Spirochaetota</taxon>
        <taxon>Spirochaetia</taxon>
        <taxon>Spirochaetales</taxon>
        <taxon>Borreliaceae</taxon>
        <taxon>Borrelia</taxon>
    </lineage>
</organism>
<dbReference type="Proteomes" id="UP000005212">
    <property type="component" value="Plasmid unnamed2"/>
</dbReference>
<proteinExistence type="predicted"/>